<feature type="coiled-coil region" evidence="7">
    <location>
        <begin position="286"/>
        <end position="313"/>
    </location>
</feature>
<evidence type="ECO:0000256" key="5">
    <source>
        <dbReference type="ARBA" id="ARBA00023163"/>
    </source>
</evidence>
<evidence type="ECO:0000256" key="4">
    <source>
        <dbReference type="ARBA" id="ARBA00023125"/>
    </source>
</evidence>
<dbReference type="AlphaFoldDB" id="A0A7R8ZM62"/>
<accession>A0A7R8ZM62</accession>
<gene>
    <name evidence="9" type="ORF">CTOB1V02_LOCUS6975</name>
</gene>
<keyword evidence="7" id="KW-0175">Coiled coil</keyword>
<keyword evidence="6" id="KW-0539">Nucleus</keyword>
<keyword evidence="4" id="KW-0238">DNA-binding</keyword>
<comment type="similarity">
    <text evidence="2">Belongs to the bZIP family. NFIL3 subfamily.</text>
</comment>
<dbReference type="Gene3D" id="1.20.5.170">
    <property type="match status" value="1"/>
</dbReference>
<dbReference type="InterPro" id="IPR004827">
    <property type="entry name" value="bZIP"/>
</dbReference>
<evidence type="ECO:0000256" key="7">
    <source>
        <dbReference type="SAM" id="Coils"/>
    </source>
</evidence>
<feature type="compositionally biased region" description="Basic and acidic residues" evidence="8">
    <location>
        <begin position="142"/>
        <end position="152"/>
    </location>
</feature>
<dbReference type="Pfam" id="PF07716">
    <property type="entry name" value="bZIP_2"/>
    <property type="match status" value="1"/>
</dbReference>
<dbReference type="PROSITE" id="PS50217">
    <property type="entry name" value="BZIP"/>
    <property type="match status" value="1"/>
</dbReference>
<dbReference type="InterPro" id="IPR046347">
    <property type="entry name" value="bZIP_sf"/>
</dbReference>
<evidence type="ECO:0000313" key="9">
    <source>
        <dbReference type="EMBL" id="CAD7229102.1"/>
    </source>
</evidence>
<evidence type="ECO:0000256" key="3">
    <source>
        <dbReference type="ARBA" id="ARBA00023015"/>
    </source>
</evidence>
<dbReference type="PANTHER" id="PTHR11988:SF27">
    <property type="entry name" value="GH27708P"/>
    <property type="match status" value="1"/>
</dbReference>
<dbReference type="GO" id="GO:0000978">
    <property type="term" value="F:RNA polymerase II cis-regulatory region sequence-specific DNA binding"/>
    <property type="evidence" value="ECO:0007669"/>
    <property type="project" value="TreeGrafter"/>
</dbReference>
<organism evidence="9">
    <name type="scientific">Cyprideis torosa</name>
    <dbReference type="NCBI Taxonomy" id="163714"/>
    <lineage>
        <taxon>Eukaryota</taxon>
        <taxon>Metazoa</taxon>
        <taxon>Ecdysozoa</taxon>
        <taxon>Arthropoda</taxon>
        <taxon>Crustacea</taxon>
        <taxon>Oligostraca</taxon>
        <taxon>Ostracoda</taxon>
        <taxon>Podocopa</taxon>
        <taxon>Podocopida</taxon>
        <taxon>Cytherocopina</taxon>
        <taxon>Cytheroidea</taxon>
        <taxon>Cytherideidae</taxon>
        <taxon>Cyprideis</taxon>
    </lineage>
</organism>
<name>A0A7R8ZM62_9CRUS</name>
<keyword evidence="3" id="KW-0805">Transcription regulation</keyword>
<evidence type="ECO:0000256" key="1">
    <source>
        <dbReference type="ARBA" id="ARBA00004123"/>
    </source>
</evidence>
<dbReference type="GO" id="GO:0000981">
    <property type="term" value="F:DNA-binding transcription factor activity, RNA polymerase II-specific"/>
    <property type="evidence" value="ECO:0007669"/>
    <property type="project" value="TreeGrafter"/>
</dbReference>
<dbReference type="FunFam" id="1.20.5.170:FF:000025">
    <property type="entry name" value="nuclear factor interleukin-3-regulated protein-like"/>
    <property type="match status" value="1"/>
</dbReference>
<feature type="compositionally biased region" description="Low complexity" evidence="8">
    <location>
        <begin position="161"/>
        <end position="177"/>
    </location>
</feature>
<evidence type="ECO:0000256" key="6">
    <source>
        <dbReference type="ARBA" id="ARBA00023242"/>
    </source>
</evidence>
<dbReference type="GO" id="GO:0005634">
    <property type="term" value="C:nucleus"/>
    <property type="evidence" value="ECO:0007669"/>
    <property type="project" value="UniProtKB-SubCell"/>
</dbReference>
<feature type="region of interest" description="Disordered" evidence="8">
    <location>
        <begin position="95"/>
        <end position="212"/>
    </location>
</feature>
<dbReference type="SMART" id="SM00338">
    <property type="entry name" value="BRLZ"/>
    <property type="match status" value="1"/>
</dbReference>
<comment type="subcellular location">
    <subcellularLocation>
        <location evidence="1">Nucleus</location>
    </subcellularLocation>
</comment>
<dbReference type="OrthoDB" id="6022300at2759"/>
<dbReference type="EMBL" id="OB661868">
    <property type="protein sequence ID" value="CAD7229102.1"/>
    <property type="molecule type" value="Genomic_DNA"/>
</dbReference>
<feature type="compositionally biased region" description="Polar residues" evidence="8">
    <location>
        <begin position="117"/>
        <end position="127"/>
    </location>
</feature>
<proteinExistence type="inferred from homology"/>
<reference evidence="9" key="1">
    <citation type="submission" date="2020-11" db="EMBL/GenBank/DDBJ databases">
        <authorList>
            <person name="Tran Van P."/>
        </authorList>
    </citation>
    <scope>NUCLEOTIDE SEQUENCE</scope>
</reference>
<keyword evidence="5" id="KW-0804">Transcription</keyword>
<protein>
    <submittedName>
        <fullName evidence="9">Uncharacterized protein</fullName>
    </submittedName>
</protein>
<dbReference type="InterPro" id="IPR040223">
    <property type="entry name" value="PAR_bZIP"/>
</dbReference>
<dbReference type="SUPFAM" id="SSF57959">
    <property type="entry name" value="Leucine zipper domain"/>
    <property type="match status" value="1"/>
</dbReference>
<evidence type="ECO:0000256" key="2">
    <source>
        <dbReference type="ARBA" id="ARBA00006079"/>
    </source>
</evidence>
<dbReference type="CDD" id="cd14695">
    <property type="entry name" value="bZIP_HLF"/>
    <property type="match status" value="1"/>
</dbReference>
<dbReference type="PANTHER" id="PTHR11988">
    <property type="entry name" value="THYROTROPH EMBRYONIC FACTOR RELATED"/>
    <property type="match status" value="1"/>
</dbReference>
<evidence type="ECO:0000256" key="8">
    <source>
        <dbReference type="SAM" id="MobiDB-lite"/>
    </source>
</evidence>
<sequence>MMSQHFDEIFESLLHWKPEDGLVADISSKQGGFTYDPMRAMVGSSLWSPEELPDLNLPLSTEIPSVPCPRETLLPSVPFGGAKSQNDLKIQRKVEKPAVLESSQKADGGLSLKQEEINSTIAESQTGDNEKDFHPRTGRKRKDIEGETEKPKPGRKRRQPSQPSLDESDSCSSVSFRSRNDSTGSSSVPSQEEDNGEFEVVTKRKKKKDKKAVVLKVPGVEVDPAQLAFSEDDLKPQPIYKKSSKKYIPETEKDEEYWSRREKNNIAAKRSREARRAKENQIVMRAAYLEKENAAFKEQVARLQAENEVLQKELLKRMSLEEVEALKGRP</sequence>